<dbReference type="VEuPathDB" id="PiroplasmaDB:TpMuguga_03g00808"/>
<keyword evidence="4" id="KW-1185">Reference proteome</keyword>
<sequence>MTEEKVYNLDVSKNLGNVRVFAKGLTKIKYSTIAKDIEKLQDSKNLGELLTQLQQTHQSLDRLGVFKGLTTNVLRGNQEGDVDVVFTFEEKPAFYTVGANVNSKTKAGIELKGEIPGLFGSSNTLTLSANTAGTGNNELTGSYFIPRLPLLDKFTGLFSVFTSYNDLKKYCSYTNRIKGFKFNLSSLNQKHNFTWESCIRDIYPVYNNRMKSSEMVLRNSGCSLKNSLSYVYKHDNTTGDGVPTQGHLTQIKIETGLPGGDCLFFKLNYNLSFSKLLFQQLIINMNVGFGYLYNFGNYNKSNNLLEKFNFSGPSGSHLAFRGFSFQGLGPYDYGFVKSGTTESEEWINKVDHLGGDYYTNMQLSLYYPFKLLNLPKPMVFSFVNIGSLSNNNKLFFYNQLINDMRMSIGGGLSLNLSNGCWIEAFYAKPILYSPTDNISNFQLGLRFKHSIS</sequence>
<accession>Q4MYN3</accession>
<evidence type="ECO:0008006" key="5">
    <source>
        <dbReference type="Google" id="ProtNLM"/>
    </source>
</evidence>
<evidence type="ECO:0000313" key="3">
    <source>
        <dbReference type="EMBL" id="EAN30649.1"/>
    </source>
</evidence>
<dbReference type="Gene3D" id="2.40.160.50">
    <property type="entry name" value="membrane protein fhac: a member of the omp85/tpsb transporter family"/>
    <property type="match status" value="1"/>
</dbReference>
<dbReference type="GeneID" id="3499741"/>
<keyword evidence="1" id="KW-0472">Membrane</keyword>
<keyword evidence="1" id="KW-1134">Transmembrane beta strand</keyword>
<evidence type="ECO:0000256" key="2">
    <source>
        <dbReference type="ARBA" id="ARBA00022692"/>
    </source>
</evidence>
<dbReference type="OMA" id="MIGTNVN"/>
<evidence type="ECO:0000256" key="1">
    <source>
        <dbReference type="ARBA" id="ARBA00022452"/>
    </source>
</evidence>
<dbReference type="InParanoid" id="Q4MYN3"/>
<dbReference type="EMBL" id="AAGK01000006">
    <property type="protein sequence ID" value="EAN30649.1"/>
    <property type="molecule type" value="Genomic_DNA"/>
</dbReference>
<dbReference type="Proteomes" id="UP000001949">
    <property type="component" value="Unassembled WGS sequence"/>
</dbReference>
<dbReference type="STRING" id="5875.Q4MYN3"/>
<dbReference type="eggNOG" id="KOG2602">
    <property type="taxonomic scope" value="Eukaryota"/>
</dbReference>
<gene>
    <name evidence="3" type="ordered locus">TP03_0808</name>
</gene>
<dbReference type="PANTHER" id="PTHR12815:SF18">
    <property type="entry name" value="SORTING AND ASSEMBLY MACHINERY COMPONENT 50 HOMOLOG"/>
    <property type="match status" value="1"/>
</dbReference>
<name>Q4MYN3_THEPA</name>
<dbReference type="KEGG" id="tpv:TP03_0808"/>
<protein>
    <recommendedName>
        <fullName evidence="5">Bacterial surface antigen (D15) domain-containing protein</fullName>
    </recommendedName>
</protein>
<dbReference type="PANTHER" id="PTHR12815">
    <property type="entry name" value="SORTING AND ASSEMBLY MACHINERY SAMM50 PROTEIN FAMILY MEMBER"/>
    <property type="match status" value="1"/>
</dbReference>
<proteinExistence type="predicted"/>
<keyword evidence="2" id="KW-0812">Transmembrane</keyword>
<evidence type="ECO:0000313" key="4">
    <source>
        <dbReference type="Proteomes" id="UP000001949"/>
    </source>
</evidence>
<dbReference type="AlphaFoldDB" id="Q4MYN3"/>
<dbReference type="InterPro" id="IPR039910">
    <property type="entry name" value="D15-like"/>
</dbReference>
<reference evidence="3 4" key="1">
    <citation type="journal article" date="2005" name="Science">
        <title>Genome sequence of Theileria parva, a bovine pathogen that transforms lymphocytes.</title>
        <authorList>
            <person name="Gardner M.J."/>
            <person name="Bishop R."/>
            <person name="Shah T."/>
            <person name="de Villiers E.P."/>
            <person name="Carlton J.M."/>
            <person name="Hall N."/>
            <person name="Ren Q."/>
            <person name="Paulsen I.T."/>
            <person name="Pain A."/>
            <person name="Berriman M."/>
            <person name="Wilson R.J.M."/>
            <person name="Sato S."/>
            <person name="Ralph S.A."/>
            <person name="Mann D.J."/>
            <person name="Xiong Z."/>
            <person name="Shallom S.J."/>
            <person name="Weidman J."/>
            <person name="Jiang L."/>
            <person name="Lynn J."/>
            <person name="Weaver B."/>
            <person name="Shoaibi A."/>
            <person name="Domingo A.R."/>
            <person name="Wasawo D."/>
            <person name="Crabtree J."/>
            <person name="Wortman J.R."/>
            <person name="Haas B."/>
            <person name="Angiuoli S.V."/>
            <person name="Creasy T.H."/>
            <person name="Lu C."/>
            <person name="Suh B."/>
            <person name="Silva J.C."/>
            <person name="Utterback T.R."/>
            <person name="Feldblyum T.V."/>
            <person name="Pertea M."/>
            <person name="Allen J."/>
            <person name="Nierman W.C."/>
            <person name="Taracha E.L.N."/>
            <person name="Salzberg S.L."/>
            <person name="White O.R."/>
            <person name="Fitzhugh H.A."/>
            <person name="Morzaria S."/>
            <person name="Venter J.C."/>
            <person name="Fraser C.M."/>
            <person name="Nene V."/>
        </authorList>
    </citation>
    <scope>NUCLEOTIDE SEQUENCE [LARGE SCALE GENOMIC DNA]</scope>
    <source>
        <strain evidence="3 4">Muguga</strain>
    </source>
</reference>
<comment type="caution">
    <text evidence="3">The sequence shown here is derived from an EMBL/GenBank/DDBJ whole genome shotgun (WGS) entry which is preliminary data.</text>
</comment>
<organism evidence="3 4">
    <name type="scientific">Theileria parva</name>
    <name type="common">East coast fever infection agent</name>
    <dbReference type="NCBI Taxonomy" id="5875"/>
    <lineage>
        <taxon>Eukaryota</taxon>
        <taxon>Sar</taxon>
        <taxon>Alveolata</taxon>
        <taxon>Apicomplexa</taxon>
        <taxon>Aconoidasida</taxon>
        <taxon>Piroplasmida</taxon>
        <taxon>Theileriidae</taxon>
        <taxon>Theileria</taxon>
    </lineage>
</organism>